<dbReference type="GO" id="GO:0006391">
    <property type="term" value="P:transcription initiation at mitochondrial promoter"/>
    <property type="evidence" value="ECO:0007669"/>
    <property type="project" value="TreeGrafter"/>
</dbReference>
<accession>A0A4S4LDT6</accession>
<dbReference type="GO" id="GO:0000179">
    <property type="term" value="F:rRNA (adenine-N6,N6-)-dimethyltransferase activity"/>
    <property type="evidence" value="ECO:0007669"/>
    <property type="project" value="UniProtKB-UniRule"/>
</dbReference>
<dbReference type="InterPro" id="IPR023165">
    <property type="entry name" value="rRNA_Ade_diMease-like_C"/>
</dbReference>
<evidence type="ECO:0000256" key="1">
    <source>
        <dbReference type="ARBA" id="ARBA00004173"/>
    </source>
</evidence>
<dbReference type="PANTHER" id="PTHR11727:SF17">
    <property type="entry name" value="DIMETHYLADENOSINE TRANSFERASE 1, MITOCHONDRIAL"/>
    <property type="match status" value="1"/>
</dbReference>
<comment type="function">
    <text evidence="6">Mitochondrial transcription factor that confers selective promoter recognition on the core subunit of the yeast mitochondrial RNA polymerase. Interacts with DNA in a non-specific manner.</text>
</comment>
<reference evidence="9 10" key="1">
    <citation type="submission" date="2019-02" db="EMBL/GenBank/DDBJ databases">
        <title>Genome sequencing of the rare red list fungi Phellinidium pouzarii.</title>
        <authorList>
            <person name="Buettner E."/>
            <person name="Kellner H."/>
        </authorList>
    </citation>
    <scope>NUCLEOTIDE SEQUENCE [LARGE SCALE GENOMIC DNA]</scope>
    <source>
        <strain evidence="9 10">DSM 108285</strain>
    </source>
</reference>
<keyword evidence="2 7" id="KW-0489">Methyltransferase</keyword>
<protein>
    <recommendedName>
        <fullName evidence="8">rRNA adenine N(6)-methyltransferase</fullName>
        <ecNumber evidence="8">2.1.1.-</ecNumber>
    </recommendedName>
</protein>
<dbReference type="EC" id="2.1.1.-" evidence="8"/>
<evidence type="ECO:0000256" key="5">
    <source>
        <dbReference type="ARBA" id="ARBA00022884"/>
    </source>
</evidence>
<sequence length="379" mass="42792">MFIRKPIQQPLQLWCRCISSAPLPPQNEWRAAFPIARQVSRVFLRNPELSKRLANAFLKDEPNGKENTSSGGGGKIVIEAFPGPGMLTRSLLDLPESKLKKLIVLESTQDYLKYLTPLAACDPRVVIVPLSGFDWTTYKEIEARGLLDDVVKKDWTDERPNLHFVSHIPNSTLGDQVVAQFFRLIPERSWLFKYGRVPMSLIIADGLHNRARALPSSQAYCKVSVIAQAVSEIEEAIPTKDLSPYNNYFYPPTGLQGEKRTANRPAGTPNAAINVWPLAKSRMEQGMLDKWDYVLRRLFVLRGTPMKRAMNSLAPGALNLLHVLTDANLPEEQRLDVNKKVRDLTVDEWALVVKAFDEWPFAPEDLAISDSIYNDVERS</sequence>
<dbReference type="Proteomes" id="UP000308199">
    <property type="component" value="Unassembled WGS sequence"/>
</dbReference>
<comment type="caution">
    <text evidence="7">Lacks conserved residue(s) required for the propagation of feature annotation.</text>
</comment>
<dbReference type="EMBL" id="SGPK01000052">
    <property type="protein sequence ID" value="THH09807.1"/>
    <property type="molecule type" value="Genomic_DNA"/>
</dbReference>
<evidence type="ECO:0000313" key="9">
    <source>
        <dbReference type="EMBL" id="THH09807.1"/>
    </source>
</evidence>
<keyword evidence="10" id="KW-1185">Reference proteome</keyword>
<comment type="subcellular location">
    <subcellularLocation>
        <location evidence="1">Mitochondrion</location>
    </subcellularLocation>
</comment>
<keyword evidence="8" id="KW-0698">rRNA processing</keyword>
<dbReference type="GO" id="GO:0005759">
    <property type="term" value="C:mitochondrial matrix"/>
    <property type="evidence" value="ECO:0007669"/>
    <property type="project" value="TreeGrafter"/>
</dbReference>
<dbReference type="Gene3D" id="3.40.50.150">
    <property type="entry name" value="Vaccinia Virus protein VP39"/>
    <property type="match status" value="1"/>
</dbReference>
<feature type="binding site" evidence="7">
    <location>
        <position position="58"/>
    </location>
    <ligand>
        <name>S-adenosyl-L-methionine</name>
        <dbReference type="ChEBI" id="CHEBI:59789"/>
    </ligand>
</feature>
<evidence type="ECO:0000313" key="10">
    <source>
        <dbReference type="Proteomes" id="UP000308199"/>
    </source>
</evidence>
<organism evidence="9 10">
    <name type="scientific">Phellinidium pouzarii</name>
    <dbReference type="NCBI Taxonomy" id="167371"/>
    <lineage>
        <taxon>Eukaryota</taxon>
        <taxon>Fungi</taxon>
        <taxon>Dikarya</taxon>
        <taxon>Basidiomycota</taxon>
        <taxon>Agaricomycotina</taxon>
        <taxon>Agaricomycetes</taxon>
        <taxon>Hymenochaetales</taxon>
        <taxon>Hymenochaetaceae</taxon>
        <taxon>Phellinidium</taxon>
    </lineage>
</organism>
<gene>
    <name evidence="9" type="ORF">EW145_g1765</name>
</gene>
<dbReference type="GO" id="GO:0003723">
    <property type="term" value="F:RNA binding"/>
    <property type="evidence" value="ECO:0007669"/>
    <property type="project" value="UniProtKB-UniRule"/>
</dbReference>
<dbReference type="InterPro" id="IPR029063">
    <property type="entry name" value="SAM-dependent_MTases_sf"/>
</dbReference>
<dbReference type="OrthoDB" id="16079at2759"/>
<dbReference type="GO" id="GO:0034246">
    <property type="term" value="F:mitochondrial transcription factor activity"/>
    <property type="evidence" value="ECO:0007669"/>
    <property type="project" value="TreeGrafter"/>
</dbReference>
<dbReference type="Pfam" id="PF00398">
    <property type="entry name" value="RrnaAD"/>
    <property type="match status" value="1"/>
</dbReference>
<dbReference type="AlphaFoldDB" id="A0A4S4LDT6"/>
<evidence type="ECO:0000256" key="3">
    <source>
        <dbReference type="ARBA" id="ARBA00022679"/>
    </source>
</evidence>
<evidence type="ECO:0000256" key="2">
    <source>
        <dbReference type="ARBA" id="ARBA00022603"/>
    </source>
</evidence>
<evidence type="ECO:0000256" key="8">
    <source>
        <dbReference type="RuleBase" id="RU362106"/>
    </source>
</evidence>
<dbReference type="SUPFAM" id="SSF53335">
    <property type="entry name" value="S-adenosyl-L-methionine-dependent methyltransferases"/>
    <property type="match status" value="1"/>
</dbReference>
<dbReference type="InterPro" id="IPR001737">
    <property type="entry name" value="KsgA/Erm"/>
</dbReference>
<dbReference type="PROSITE" id="PS51689">
    <property type="entry name" value="SAM_RNA_A_N6_MT"/>
    <property type="match status" value="1"/>
</dbReference>
<proteinExistence type="inferred from homology"/>
<comment type="caution">
    <text evidence="9">The sequence shown here is derived from an EMBL/GenBank/DDBJ whole genome shotgun (WGS) entry which is preliminary data.</text>
</comment>
<keyword evidence="3 7" id="KW-0808">Transferase</keyword>
<dbReference type="PANTHER" id="PTHR11727">
    <property type="entry name" value="DIMETHYLADENOSINE TRANSFERASE"/>
    <property type="match status" value="1"/>
</dbReference>
<evidence type="ECO:0000256" key="4">
    <source>
        <dbReference type="ARBA" id="ARBA00022691"/>
    </source>
</evidence>
<name>A0A4S4LDT6_9AGAM</name>
<feature type="binding site" evidence="7">
    <location>
        <position position="106"/>
    </location>
    <ligand>
        <name>S-adenosyl-L-methionine</name>
        <dbReference type="ChEBI" id="CHEBI:59789"/>
    </ligand>
</feature>
<keyword evidence="5 7" id="KW-0694">RNA-binding</keyword>
<comment type="similarity">
    <text evidence="7 8">Belongs to the class I-like SAM-binding methyltransferase superfamily. rRNA adenine N(6)-methyltransferase family.</text>
</comment>
<evidence type="ECO:0000256" key="6">
    <source>
        <dbReference type="ARBA" id="ARBA00024915"/>
    </source>
</evidence>
<keyword evidence="4 7" id="KW-0949">S-adenosyl-L-methionine</keyword>
<evidence type="ECO:0000256" key="7">
    <source>
        <dbReference type="PROSITE-ProRule" id="PRU01026"/>
    </source>
</evidence>
<dbReference type="Gene3D" id="1.10.8.100">
    <property type="entry name" value="Ribosomal RNA adenine dimethylase-like, domain 2"/>
    <property type="match status" value="1"/>
</dbReference>